<evidence type="ECO:0000256" key="4">
    <source>
        <dbReference type="SAM" id="MobiDB-lite"/>
    </source>
</evidence>
<keyword evidence="2" id="KW-0238">DNA-binding</keyword>
<accession>A0A0U3K0L6</accession>
<evidence type="ECO:0000256" key="1">
    <source>
        <dbReference type="ARBA" id="ARBA00023015"/>
    </source>
</evidence>
<evidence type="ECO:0000259" key="5">
    <source>
        <dbReference type="PROSITE" id="PS01124"/>
    </source>
</evidence>
<keyword evidence="3" id="KW-0804">Transcription</keyword>
<evidence type="ECO:0000256" key="3">
    <source>
        <dbReference type="ARBA" id="ARBA00023163"/>
    </source>
</evidence>
<organism evidence="6">
    <name type="scientific">Streptomyces rochei</name>
    <name type="common">Streptomyces parvullus</name>
    <dbReference type="NCBI Taxonomy" id="1928"/>
    <lineage>
        <taxon>Bacteria</taxon>
        <taxon>Bacillati</taxon>
        <taxon>Actinomycetota</taxon>
        <taxon>Actinomycetes</taxon>
        <taxon>Kitasatosporales</taxon>
        <taxon>Streptomycetaceae</taxon>
        <taxon>Streptomyces</taxon>
        <taxon>Streptomyces rochei group</taxon>
    </lineage>
</organism>
<evidence type="ECO:0000313" key="6">
    <source>
        <dbReference type="EMBL" id="ALV82402.1"/>
    </source>
</evidence>
<proteinExistence type="predicted"/>
<feature type="compositionally biased region" description="Polar residues" evidence="4">
    <location>
        <begin position="460"/>
        <end position="469"/>
    </location>
</feature>
<dbReference type="GO" id="GO:0003700">
    <property type="term" value="F:DNA-binding transcription factor activity"/>
    <property type="evidence" value="ECO:0007669"/>
    <property type="project" value="InterPro"/>
</dbReference>
<sequence length="772" mass="82274">MPTISLIRIFLPHALALSCADAITLEDRSRATAVHLGLTMGKNGQDAQRSVIRDLTLRRTAGSPPGLELVQLAGLAERARRHGNDPYASLRPAFHQLVHVRPGSRATVSVDFTRYEVSDGAWLWIHPGQVQRWGTDLPGAQGLLVAFPAGFPDTETAASSVADVASLQPLTPGAPHAEGLSRALEHLRYEYEAMAELPLESHVQVLRHLLAVLVVRLARAYGSEHGRPTTNETFRRFRAAVERDFPATRRVEDYAAALGYNRRTLTRATEAVTGMSAKRYIDERVALEAKRELAHGPSTVAAVAARLGFADASDFTKFFRQRTGTTPTGFRRTARGACPTPVLLRLPGDVVGQAGPHPGDGREAHGRGGSVGGAPRPAARSPTPVRPPFPIGCRPPLHASRGGMPTTRPWAARPPSRAGTCPPPAPDSTRSTLFSGACRRRHGRRRRPPRGRWAAAGACSSRSRVATGSTRRRTGAVEPREATKAATRSCGTLEPNEAAHRQGWGTEHGLCPCLPSGRPCLVGGDPSPGLHLVDQALDGVPFLVEVGIMADGPAACGALLLPVGRLVLRLRDDSLDVAFAQVGMVAAGRVGLVGGDRAGTGAGGAADGQANPHLLEHGDELRTVRGQDERERTAFAVRGEMDLAGESTAGPAEQGFLQPELASAPDASSHSLSVLFLRPAPFYRASSCSRAASSRSSMRSLQTRIPAASLLARAVVESTLTSDKSVSPRGQPRRAGLPAERRRHRRPAIPEGARRPWPGVELGRHLPPLSLK</sequence>
<dbReference type="SMART" id="SM00342">
    <property type="entry name" value="HTH_ARAC"/>
    <property type="match status" value="1"/>
</dbReference>
<name>A0A0U3K0L6_STRRO</name>
<dbReference type="InterPro" id="IPR009057">
    <property type="entry name" value="Homeodomain-like_sf"/>
</dbReference>
<dbReference type="GO" id="GO:0043565">
    <property type="term" value="F:sequence-specific DNA binding"/>
    <property type="evidence" value="ECO:0007669"/>
    <property type="project" value="InterPro"/>
</dbReference>
<dbReference type="InterPro" id="IPR018060">
    <property type="entry name" value="HTH_AraC"/>
</dbReference>
<dbReference type="AlphaFoldDB" id="A0A0U3K0L6"/>
<dbReference type="EMBL" id="KT362049">
    <property type="protein sequence ID" value="ALV82402.1"/>
    <property type="molecule type" value="Genomic_DNA"/>
</dbReference>
<dbReference type="PANTHER" id="PTHR43280">
    <property type="entry name" value="ARAC-FAMILY TRANSCRIPTIONAL REGULATOR"/>
    <property type="match status" value="1"/>
</dbReference>
<feature type="compositionally biased region" description="Basic residues" evidence="4">
    <location>
        <begin position="438"/>
        <end position="450"/>
    </location>
</feature>
<evidence type="ECO:0000256" key="2">
    <source>
        <dbReference type="ARBA" id="ARBA00023125"/>
    </source>
</evidence>
<dbReference type="Pfam" id="PF12833">
    <property type="entry name" value="HTH_18"/>
    <property type="match status" value="1"/>
</dbReference>
<dbReference type="Gene3D" id="1.10.10.60">
    <property type="entry name" value="Homeodomain-like"/>
    <property type="match status" value="1"/>
</dbReference>
<dbReference type="SUPFAM" id="SSF46689">
    <property type="entry name" value="Homeodomain-like"/>
    <property type="match status" value="1"/>
</dbReference>
<feature type="domain" description="HTH araC/xylS-type" evidence="5">
    <location>
        <begin position="235"/>
        <end position="333"/>
    </location>
</feature>
<feature type="region of interest" description="Disordered" evidence="4">
    <location>
        <begin position="719"/>
        <end position="772"/>
    </location>
</feature>
<reference evidence="6" key="1">
    <citation type="submission" date="2015-08" db="EMBL/GenBank/DDBJ databases">
        <title>Discovery of a novel antibiotic invisible to genome mining, by efficient functional screening of genomic libraries.</title>
        <authorList>
            <person name="Xu M."/>
            <person name="Wang Y."/>
            <person name="Liu M."/>
            <person name="Zhao Z."/>
            <person name="Xu L."/>
            <person name="Chen X."/>
            <person name="Gao G."/>
            <person name="Han D."/>
            <person name="Liu L."/>
            <person name="Huang S."/>
            <person name="He X."/>
            <person name="Lin S."/>
            <person name="Kang Q."/>
            <person name="Ou H."/>
            <person name="Zhou H."/>
            <person name="Pang X."/>
            <person name="Deng Z."/>
            <person name="Tao M."/>
        </authorList>
    </citation>
    <scope>NUCLEOTIDE SEQUENCE</scope>
    <source>
        <strain evidence="6">Sal35</strain>
    </source>
</reference>
<dbReference type="PROSITE" id="PS01124">
    <property type="entry name" value="HTH_ARAC_FAMILY_2"/>
    <property type="match status" value="1"/>
</dbReference>
<protein>
    <submittedName>
        <fullName evidence="6">Transcriptional regulator</fullName>
    </submittedName>
</protein>
<feature type="region of interest" description="Disordered" evidence="4">
    <location>
        <begin position="349"/>
        <end position="489"/>
    </location>
</feature>
<keyword evidence="1" id="KW-0805">Transcription regulation</keyword>
<dbReference type="PANTHER" id="PTHR43280:SF32">
    <property type="entry name" value="TRANSCRIPTIONAL REGULATORY PROTEIN"/>
    <property type="match status" value="1"/>
</dbReference>